<dbReference type="EMBL" id="JAGZCZ010000005">
    <property type="protein sequence ID" value="MBS5519816.1"/>
    <property type="molecule type" value="Genomic_DNA"/>
</dbReference>
<feature type="compositionally biased region" description="Basic and acidic residues" evidence="1">
    <location>
        <begin position="78"/>
        <end position="89"/>
    </location>
</feature>
<dbReference type="RefSeq" id="WP_016459372.1">
    <property type="nucleotide sequence ID" value="NZ_CAUEXV010000008.1"/>
</dbReference>
<sequence length="89" mass="10055">MKVQIKRNYITQGGHLYGPGDEIEMAEQAVERFLKTGQVEVVASPKAASTKKKTVEPELHELPPEEVEPEEVQTLPEPKPEAYKKNKKK</sequence>
<accession>A0A943I4Q9</accession>
<feature type="compositionally biased region" description="Basic and acidic residues" evidence="1">
    <location>
        <begin position="53"/>
        <end position="63"/>
    </location>
</feature>
<evidence type="ECO:0000256" key="1">
    <source>
        <dbReference type="SAM" id="MobiDB-lite"/>
    </source>
</evidence>
<name>A0A943I4Q9_9FIRM</name>
<evidence type="ECO:0000313" key="2">
    <source>
        <dbReference type="EMBL" id="MBS5519816.1"/>
    </source>
</evidence>
<organism evidence="2 3">
    <name type="scientific">Acidaminococcus intestini</name>
    <dbReference type="NCBI Taxonomy" id="187327"/>
    <lineage>
        <taxon>Bacteria</taxon>
        <taxon>Bacillati</taxon>
        <taxon>Bacillota</taxon>
        <taxon>Negativicutes</taxon>
        <taxon>Acidaminococcales</taxon>
        <taxon>Acidaminococcaceae</taxon>
        <taxon>Acidaminococcus</taxon>
    </lineage>
</organism>
<reference evidence="2" key="1">
    <citation type="submission" date="2021-02" db="EMBL/GenBank/DDBJ databases">
        <title>Infant gut strain persistence is associated with maternal origin, phylogeny, and functional potential including surface adhesion and iron acquisition.</title>
        <authorList>
            <person name="Lou Y.C."/>
        </authorList>
    </citation>
    <scope>NUCLEOTIDE SEQUENCE</scope>
    <source>
        <strain evidence="2">L3_106_000M1_dasL3_106_000M1_concoct_15</strain>
    </source>
</reference>
<proteinExistence type="predicted"/>
<protein>
    <submittedName>
        <fullName evidence="2">Uncharacterized protein</fullName>
    </submittedName>
</protein>
<dbReference type="AlphaFoldDB" id="A0A943I4Q9"/>
<gene>
    <name evidence="2" type="ORF">KHX13_05735</name>
</gene>
<evidence type="ECO:0000313" key="3">
    <source>
        <dbReference type="Proteomes" id="UP000754226"/>
    </source>
</evidence>
<feature type="region of interest" description="Disordered" evidence="1">
    <location>
        <begin position="43"/>
        <end position="89"/>
    </location>
</feature>
<comment type="caution">
    <text evidence="2">The sequence shown here is derived from an EMBL/GenBank/DDBJ whole genome shotgun (WGS) entry which is preliminary data.</text>
</comment>
<dbReference type="Proteomes" id="UP000754226">
    <property type="component" value="Unassembled WGS sequence"/>
</dbReference>